<evidence type="ECO:0000313" key="2">
    <source>
        <dbReference type="EnsemblMetazoa" id="RPRC012644-PA"/>
    </source>
</evidence>
<accession>T1I8M2</accession>
<evidence type="ECO:0000313" key="3">
    <source>
        <dbReference type="Proteomes" id="UP000015103"/>
    </source>
</evidence>
<dbReference type="HOGENOM" id="CLU_093626_0_0_1"/>
<keyword evidence="3" id="KW-1185">Reference proteome</keyword>
<dbReference type="GO" id="GO:0008270">
    <property type="term" value="F:zinc ion binding"/>
    <property type="evidence" value="ECO:0007669"/>
    <property type="project" value="InterPro"/>
</dbReference>
<dbReference type="SMART" id="SM00343">
    <property type="entry name" value="ZnF_C2HC"/>
    <property type="match status" value="2"/>
</dbReference>
<sequence length="221" mass="25370">VKLIKPKDEKLHINNIRKSAGGGIVVEAATQDDVKRLVESKILKEKGFKVDVPGRREPRVVIYDVDRTLSEENVVEAVLEQNEELKSVENFRDNFRLKFRVGPRRDDLVNWVAEVSPDVRKILRQKERLYIEWRSCRIQDFVGVRRCFKCQMYGHIATACKQSIIACGHCAMEGHEAKDCKSLESAPACILCKRAKKPYNHSITSRDCSAYQGAVERQINR</sequence>
<feature type="domain" description="CCHC-type" evidence="1">
    <location>
        <begin position="146"/>
        <end position="162"/>
    </location>
</feature>
<organism evidence="2 3">
    <name type="scientific">Rhodnius prolixus</name>
    <name type="common">Triatomid bug</name>
    <dbReference type="NCBI Taxonomy" id="13249"/>
    <lineage>
        <taxon>Eukaryota</taxon>
        <taxon>Metazoa</taxon>
        <taxon>Ecdysozoa</taxon>
        <taxon>Arthropoda</taxon>
        <taxon>Hexapoda</taxon>
        <taxon>Insecta</taxon>
        <taxon>Pterygota</taxon>
        <taxon>Neoptera</taxon>
        <taxon>Paraneoptera</taxon>
        <taxon>Hemiptera</taxon>
        <taxon>Heteroptera</taxon>
        <taxon>Panheteroptera</taxon>
        <taxon>Cimicomorpha</taxon>
        <taxon>Reduviidae</taxon>
        <taxon>Triatominae</taxon>
        <taxon>Rhodnius</taxon>
    </lineage>
</organism>
<evidence type="ECO:0000259" key="1">
    <source>
        <dbReference type="SMART" id="SM00343"/>
    </source>
</evidence>
<dbReference type="InterPro" id="IPR001878">
    <property type="entry name" value="Znf_CCHC"/>
</dbReference>
<dbReference type="STRING" id="13249.T1I8M2"/>
<dbReference type="eggNOG" id="ENOG502TDH5">
    <property type="taxonomic scope" value="Eukaryota"/>
</dbReference>
<dbReference type="VEuPathDB" id="VectorBase:RPRC012644"/>
<dbReference type="GO" id="GO:0003676">
    <property type="term" value="F:nucleic acid binding"/>
    <property type="evidence" value="ECO:0007669"/>
    <property type="project" value="InterPro"/>
</dbReference>
<protein>
    <recommendedName>
        <fullName evidence="1">CCHC-type domain-containing protein</fullName>
    </recommendedName>
</protein>
<reference evidence="2" key="1">
    <citation type="submission" date="2015-05" db="UniProtKB">
        <authorList>
            <consortium name="EnsemblMetazoa"/>
        </authorList>
    </citation>
    <scope>IDENTIFICATION</scope>
</reference>
<dbReference type="EMBL" id="ACPB03024642">
    <property type="status" value="NOT_ANNOTATED_CDS"/>
    <property type="molecule type" value="Genomic_DNA"/>
</dbReference>
<name>T1I8M2_RHOPR</name>
<dbReference type="AlphaFoldDB" id="T1I8M2"/>
<dbReference type="OMA" id="CAMEGHE"/>
<dbReference type="SUPFAM" id="SSF57756">
    <property type="entry name" value="Retrovirus zinc finger-like domains"/>
    <property type="match status" value="1"/>
</dbReference>
<dbReference type="Gene3D" id="4.10.60.10">
    <property type="entry name" value="Zinc finger, CCHC-type"/>
    <property type="match status" value="1"/>
</dbReference>
<dbReference type="InterPro" id="IPR036875">
    <property type="entry name" value="Znf_CCHC_sf"/>
</dbReference>
<proteinExistence type="predicted"/>
<dbReference type="EnsemblMetazoa" id="RPRC012644-RA">
    <property type="protein sequence ID" value="RPRC012644-PA"/>
    <property type="gene ID" value="RPRC012644"/>
</dbReference>
<dbReference type="Proteomes" id="UP000015103">
    <property type="component" value="Unassembled WGS sequence"/>
</dbReference>
<feature type="domain" description="CCHC-type" evidence="1">
    <location>
        <begin position="166"/>
        <end position="182"/>
    </location>
</feature>
<dbReference type="InParanoid" id="T1I8M2"/>